<protein>
    <submittedName>
        <fullName evidence="2">Protein kinase</fullName>
    </submittedName>
</protein>
<proteinExistence type="predicted"/>
<dbReference type="SUPFAM" id="SSF56112">
    <property type="entry name" value="Protein kinase-like (PK-like)"/>
    <property type="match status" value="1"/>
</dbReference>
<dbReference type="GeneID" id="35381846"/>
<keyword evidence="2" id="KW-0808">Transferase</keyword>
<dbReference type="InterPro" id="IPR011009">
    <property type="entry name" value="Kinase-like_dom_sf"/>
</dbReference>
<dbReference type="KEGG" id="vg:35381846"/>
<dbReference type="GO" id="GO:0016301">
    <property type="term" value="F:kinase activity"/>
    <property type="evidence" value="ECO:0007669"/>
    <property type="project" value="UniProtKB-KW"/>
</dbReference>
<evidence type="ECO:0000256" key="1">
    <source>
        <dbReference type="SAM" id="MobiDB-lite"/>
    </source>
</evidence>
<dbReference type="Proteomes" id="UP000236316">
    <property type="component" value="Segment"/>
</dbReference>
<dbReference type="EMBL" id="LT906555">
    <property type="protein sequence ID" value="SNW63078.1"/>
    <property type="molecule type" value="Genomic_DNA"/>
</dbReference>
<evidence type="ECO:0000313" key="2">
    <source>
        <dbReference type="EMBL" id="SNW63078.1"/>
    </source>
</evidence>
<reference evidence="2" key="1">
    <citation type="submission" date="2017-08" db="EMBL/GenBank/DDBJ databases">
        <authorList>
            <consortium name="Urmite Genomes"/>
        </authorList>
    </citation>
    <scope>NUCLEOTIDE SEQUENCE [LARGE SCALE GENOMIC DNA]</scope>
    <source>
        <strain evidence="2">IHUMI-LCC2</strain>
    </source>
</reference>
<feature type="compositionally biased region" description="Basic residues" evidence="1">
    <location>
        <begin position="114"/>
        <end position="130"/>
    </location>
</feature>
<feature type="region of interest" description="Disordered" evidence="1">
    <location>
        <begin position="107"/>
        <end position="147"/>
    </location>
</feature>
<dbReference type="Gene3D" id="1.10.510.10">
    <property type="entry name" value="Transferase(Phosphotransferase) domain 1"/>
    <property type="match status" value="1"/>
</dbReference>
<dbReference type="RefSeq" id="YP_009449380.1">
    <property type="nucleotide sequence ID" value="NC_036594.1"/>
</dbReference>
<accession>A0A2I2L6A1</accession>
<organism evidence="2">
    <name type="scientific">Orpheovirus IHUMI-LCC2</name>
    <dbReference type="NCBI Taxonomy" id="2023057"/>
    <lineage>
        <taxon>Viruses</taxon>
        <taxon>Varidnaviria</taxon>
        <taxon>Bamfordvirae</taxon>
        <taxon>Nucleocytoviricota</taxon>
        <taxon>Megaviricetes</taxon>
        <taxon>Pimascovirales</taxon>
        <taxon>Ocovirineae</taxon>
        <taxon>Orpheoviridae</taxon>
        <taxon>Alphaorpheovirus</taxon>
        <taxon>Alphaorpheovirus massiliense</taxon>
    </lineage>
</organism>
<evidence type="ECO:0000313" key="3">
    <source>
        <dbReference type="Proteomes" id="UP000236316"/>
    </source>
</evidence>
<gene>
    <name evidence="2" type="ORF">ORPV_1174</name>
</gene>
<keyword evidence="2" id="KW-0418">Kinase</keyword>
<sequence length="327" mass="39061">MKLCKTIVEKLGYEFVNLEEMEQTTRYMAIVKIRHKEKLYLLKISDDRNIMMEYQLLKNLKLPNIIRSKITHIINIKERYKVNYKDKWSYDMDYDLSHKREVKSKDIKKEVKTKEKRKDKKDKRKDKKDKRKDEDEEGSKSESKSEGTSYTKNYYALVYPYAEYKQLHQVDEDQICKYLCRTLICLSRLHEKGYQHNNVRTSNIWIVGEEVYLADMEYMSDYEVTDCSDEYDAILSAYCAYHKEPTALIKHTILKHRNFNKLEEILKKVFGYGISELRKNLLPDKVQSLIEALQIDHKIDTPRSMDSMGMSITPSRERSFLKISDTF</sequence>
<keyword evidence="3" id="KW-1185">Reference proteome</keyword>
<name>A0A2I2L6A1_9VIRU</name>